<keyword evidence="3" id="KW-1185">Reference proteome</keyword>
<dbReference type="GO" id="GO:0005634">
    <property type="term" value="C:nucleus"/>
    <property type="evidence" value="ECO:0007669"/>
    <property type="project" value="TreeGrafter"/>
</dbReference>
<name>A0A9D4UIV3_ADICA</name>
<comment type="caution">
    <text evidence="2">The sequence shown here is derived from an EMBL/GenBank/DDBJ whole genome shotgun (WGS) entry which is preliminary data.</text>
</comment>
<dbReference type="AlphaFoldDB" id="A0A9D4UIV3"/>
<sequence length="429" mass="47240">MELDEILELERYGDNIMMDIDGRQKSSSSIERSNMSYRTEHVEEQGDKDVVQSISSKSTEVDLQTEASVVDQLLQRIGSCSKASTSNSAPLQGTARARLSLKAIKDPHSSIAKRRPQQYCNGRIRPIIIHTYSPKIIHTSLSKFMWLVQSLTGSPETRFRACSKLQQSTQVDYPLHHPHPRRHLPFPAAPMEAPQQAVIMTPTPVYPYPPLDRPQIGSPNSNASQPFVHNMYYTPAKLISANGQLPNQHCNLSISLDKCRTTNYSEQKSSLCLPVSQCSVGASGGAVIDVSPRGPLSASESSEDYGGKLAAPFMCKSVAAATITPSAPKFESWDSSNDRMMSSLDNSVHSNSSISSLLQEMADANLLVLDQSNSDNYTHYGALSVGFSELLPSEYSLIHAQQNWANGVPPIPMWDSYPIETFLHSLQDI</sequence>
<dbReference type="EMBL" id="JABFUD020000016">
    <property type="protein sequence ID" value="KAI5068706.1"/>
    <property type="molecule type" value="Genomic_DNA"/>
</dbReference>
<evidence type="ECO:0000259" key="1">
    <source>
        <dbReference type="Pfam" id="PF05678"/>
    </source>
</evidence>
<dbReference type="InterPro" id="IPR039607">
    <property type="entry name" value="VQ_8/17/18/20/21/25"/>
</dbReference>
<feature type="domain" description="VQ" evidence="1">
    <location>
        <begin position="131"/>
        <end position="157"/>
    </location>
</feature>
<accession>A0A9D4UIV3</accession>
<gene>
    <name evidence="2" type="ORF">GOP47_0017051</name>
</gene>
<evidence type="ECO:0000313" key="3">
    <source>
        <dbReference type="Proteomes" id="UP000886520"/>
    </source>
</evidence>
<evidence type="ECO:0000313" key="2">
    <source>
        <dbReference type="EMBL" id="KAI5068706.1"/>
    </source>
</evidence>
<organism evidence="2 3">
    <name type="scientific">Adiantum capillus-veneris</name>
    <name type="common">Maidenhair fern</name>
    <dbReference type="NCBI Taxonomy" id="13818"/>
    <lineage>
        <taxon>Eukaryota</taxon>
        <taxon>Viridiplantae</taxon>
        <taxon>Streptophyta</taxon>
        <taxon>Embryophyta</taxon>
        <taxon>Tracheophyta</taxon>
        <taxon>Polypodiopsida</taxon>
        <taxon>Polypodiidae</taxon>
        <taxon>Polypodiales</taxon>
        <taxon>Pteridineae</taxon>
        <taxon>Pteridaceae</taxon>
        <taxon>Vittarioideae</taxon>
        <taxon>Adiantum</taxon>
    </lineage>
</organism>
<dbReference type="PANTHER" id="PTHR33143">
    <property type="entry name" value="F16F4.1 PROTEIN-RELATED"/>
    <property type="match status" value="1"/>
</dbReference>
<dbReference type="Proteomes" id="UP000886520">
    <property type="component" value="Chromosome 16"/>
</dbReference>
<protein>
    <recommendedName>
        <fullName evidence="1">VQ domain-containing protein</fullName>
    </recommendedName>
</protein>
<dbReference type="Pfam" id="PF05678">
    <property type="entry name" value="VQ"/>
    <property type="match status" value="1"/>
</dbReference>
<dbReference type="PANTHER" id="PTHR33143:SF6">
    <property type="entry name" value="OS08G0102900 PROTEIN"/>
    <property type="match status" value="1"/>
</dbReference>
<dbReference type="InterPro" id="IPR008889">
    <property type="entry name" value="VQ"/>
</dbReference>
<proteinExistence type="predicted"/>
<reference evidence="2" key="1">
    <citation type="submission" date="2021-01" db="EMBL/GenBank/DDBJ databases">
        <title>Adiantum capillus-veneris genome.</title>
        <authorList>
            <person name="Fang Y."/>
            <person name="Liao Q."/>
        </authorList>
    </citation>
    <scope>NUCLEOTIDE SEQUENCE</scope>
    <source>
        <strain evidence="2">H3</strain>
        <tissue evidence="2">Leaf</tissue>
    </source>
</reference>
<dbReference type="OrthoDB" id="1917757at2759"/>